<evidence type="ECO:0000313" key="4">
    <source>
        <dbReference type="Proteomes" id="UP000054107"/>
    </source>
</evidence>
<keyword evidence="4" id="KW-1185">Reference proteome</keyword>
<dbReference type="EMBL" id="LN734117">
    <property type="protein sequence ID" value="CEP19849.1"/>
    <property type="molecule type" value="Genomic_DNA"/>
</dbReference>
<feature type="transmembrane region" description="Helical" evidence="2">
    <location>
        <begin position="41"/>
        <end position="63"/>
    </location>
</feature>
<reference evidence="3 4" key="1">
    <citation type="submission" date="2014-09" db="EMBL/GenBank/DDBJ databases">
        <authorList>
            <person name="Ellenberger Sabrina"/>
        </authorList>
    </citation>
    <scope>NUCLEOTIDE SEQUENCE [LARGE SCALE GENOMIC DNA]</scope>
    <source>
        <strain evidence="3 4">CBS 412.66</strain>
    </source>
</reference>
<dbReference type="Pfam" id="PF16944">
    <property type="entry name" value="KCH"/>
    <property type="match status" value="1"/>
</dbReference>
<feature type="transmembrane region" description="Helical" evidence="2">
    <location>
        <begin position="83"/>
        <end position="103"/>
    </location>
</feature>
<dbReference type="AlphaFoldDB" id="A0A0B7NXF2"/>
<keyword evidence="2" id="KW-0812">Transmembrane</keyword>
<sequence length="429" mass="49221">MCSGNKNKGPKWKREIVKDHKFDFVDIDEFYDPSCPMRTSYVFMFVLMLKGFLVYVADLWTAVSLLVIGNSSINADASIPPDVAKWIFLGAILISFVLLFWDIRKARGIVESRDISYAFFSVIANRWYSANDYKYFCLFGKINRSRKQFDSIAFFVFFTLKGWKKLLLAEAPRQVINVVTLKTIIPKWIQINDGLIISNDGLGKNTVQRIMTGTMIFSTAIFAISFFLLCAAAVIYIPVLCHIQGNLKEYCCHKVDKRIAELLRKQAKLRIEKNKKGRNYKNSSKKEDIEMESLPEPTLPRVGMNNLSSQTEYRSETPIQYYQQPYQQQPSFTGSIISNNIGRPNYYPSSVSSSNLASQFNRRNSLSSVSSDQVGLTSNAQSQPWSATPYYSNASHAGSISNLSYYSNQNHQHQQPYHYKNYLQHQNYY</sequence>
<accession>A0A0B7NXF2</accession>
<dbReference type="InterPro" id="IPR031606">
    <property type="entry name" value="Kch1/2"/>
</dbReference>
<protein>
    <submittedName>
        <fullName evidence="3">Uncharacterized protein</fullName>
    </submittedName>
</protein>
<evidence type="ECO:0000256" key="2">
    <source>
        <dbReference type="SAM" id="Phobius"/>
    </source>
</evidence>
<keyword evidence="2" id="KW-0472">Membrane</keyword>
<name>A0A0B7NXF2_9FUNG</name>
<dbReference type="GO" id="GO:0005886">
    <property type="term" value="C:plasma membrane"/>
    <property type="evidence" value="ECO:0007669"/>
    <property type="project" value="InterPro"/>
</dbReference>
<dbReference type="STRING" id="35722.A0A0B7NXF2"/>
<gene>
    <name evidence="3" type="primary">PARPA_14167.1 scaffold 48340</name>
</gene>
<dbReference type="OrthoDB" id="2128042at2759"/>
<dbReference type="PANTHER" id="PTHR36424:SF1">
    <property type="entry name" value="LOW AFFINITY K(+) TRANSPORTER 1-RELATED"/>
    <property type="match status" value="1"/>
</dbReference>
<proteinExistence type="predicted"/>
<evidence type="ECO:0000313" key="3">
    <source>
        <dbReference type="EMBL" id="CEP19849.1"/>
    </source>
</evidence>
<organism evidence="3 4">
    <name type="scientific">Parasitella parasitica</name>
    <dbReference type="NCBI Taxonomy" id="35722"/>
    <lineage>
        <taxon>Eukaryota</taxon>
        <taxon>Fungi</taxon>
        <taxon>Fungi incertae sedis</taxon>
        <taxon>Mucoromycota</taxon>
        <taxon>Mucoromycotina</taxon>
        <taxon>Mucoromycetes</taxon>
        <taxon>Mucorales</taxon>
        <taxon>Mucorineae</taxon>
        <taxon>Mucoraceae</taxon>
        <taxon>Parasitella</taxon>
    </lineage>
</organism>
<dbReference type="PANTHER" id="PTHR36424">
    <property type="entry name" value="PHEROMONE-REGULATED MEMBRANE PROTEIN 6"/>
    <property type="match status" value="1"/>
</dbReference>
<feature type="region of interest" description="Disordered" evidence="1">
    <location>
        <begin position="274"/>
        <end position="305"/>
    </location>
</feature>
<dbReference type="GO" id="GO:0015079">
    <property type="term" value="F:potassium ion transmembrane transporter activity"/>
    <property type="evidence" value="ECO:0007669"/>
    <property type="project" value="InterPro"/>
</dbReference>
<feature type="transmembrane region" description="Helical" evidence="2">
    <location>
        <begin position="214"/>
        <end position="237"/>
    </location>
</feature>
<keyword evidence="2" id="KW-1133">Transmembrane helix</keyword>
<evidence type="ECO:0000256" key="1">
    <source>
        <dbReference type="SAM" id="MobiDB-lite"/>
    </source>
</evidence>
<dbReference type="Proteomes" id="UP000054107">
    <property type="component" value="Unassembled WGS sequence"/>
</dbReference>